<accession>A0AAU1UMR8</accession>
<dbReference type="PROSITE" id="PS01125">
    <property type="entry name" value="ROK"/>
    <property type="match status" value="1"/>
</dbReference>
<dbReference type="PANTHER" id="PTHR18964">
    <property type="entry name" value="ROK (REPRESSOR, ORF, KINASE) FAMILY"/>
    <property type="match status" value="1"/>
</dbReference>
<dbReference type="InterPro" id="IPR000600">
    <property type="entry name" value="ROK"/>
</dbReference>
<comment type="similarity">
    <text evidence="1">Belongs to the ROK (NagC/XylR) family.</text>
</comment>
<proteinExistence type="inferred from homology"/>
<evidence type="ECO:0000256" key="1">
    <source>
        <dbReference type="ARBA" id="ARBA00006479"/>
    </source>
</evidence>
<dbReference type="InterPro" id="IPR049874">
    <property type="entry name" value="ROK_cs"/>
</dbReference>
<dbReference type="EMBL" id="CP108195">
    <property type="protein sequence ID" value="WTS18547.1"/>
    <property type="molecule type" value="Genomic_DNA"/>
</dbReference>
<dbReference type="SUPFAM" id="SSF53067">
    <property type="entry name" value="Actin-like ATPase domain"/>
    <property type="match status" value="1"/>
</dbReference>
<dbReference type="Gene3D" id="3.30.420.40">
    <property type="match status" value="2"/>
</dbReference>
<dbReference type="Pfam" id="PF00480">
    <property type="entry name" value="ROK"/>
    <property type="match status" value="1"/>
</dbReference>
<dbReference type="InterPro" id="IPR043129">
    <property type="entry name" value="ATPase_NBD"/>
</dbReference>
<reference evidence="2" key="1">
    <citation type="submission" date="2022-10" db="EMBL/GenBank/DDBJ databases">
        <title>The complete genomes of actinobacterial strains from the NBC collection.</title>
        <authorList>
            <person name="Joergensen T.S."/>
            <person name="Alvarez Arevalo M."/>
            <person name="Sterndorff E.B."/>
            <person name="Faurdal D."/>
            <person name="Vuksanovic O."/>
            <person name="Mourched A.-S."/>
            <person name="Charusanti P."/>
            <person name="Shaw S."/>
            <person name="Blin K."/>
            <person name="Weber T."/>
        </authorList>
    </citation>
    <scope>NUCLEOTIDE SEQUENCE</scope>
    <source>
        <strain evidence="2">NBC_00119</strain>
    </source>
</reference>
<gene>
    <name evidence="2" type="ORF">OHU69_03620</name>
</gene>
<name>A0AAU1UMR8_9ACTN</name>
<dbReference type="AlphaFoldDB" id="A0AAU1UMR8"/>
<protein>
    <submittedName>
        <fullName evidence="2">ROK family protein</fullName>
    </submittedName>
</protein>
<organism evidence="2">
    <name type="scientific">Streptomyces sp. NBC_00119</name>
    <dbReference type="NCBI Taxonomy" id="2975659"/>
    <lineage>
        <taxon>Bacteria</taxon>
        <taxon>Bacillati</taxon>
        <taxon>Actinomycetota</taxon>
        <taxon>Actinomycetes</taxon>
        <taxon>Kitasatosporales</taxon>
        <taxon>Streptomycetaceae</taxon>
        <taxon>Streptomyces</taxon>
    </lineage>
</organism>
<evidence type="ECO:0000313" key="2">
    <source>
        <dbReference type="EMBL" id="WTS18547.1"/>
    </source>
</evidence>
<dbReference type="PANTHER" id="PTHR18964:SF149">
    <property type="entry name" value="BIFUNCTIONAL UDP-N-ACETYLGLUCOSAMINE 2-EPIMERASE_N-ACETYLMANNOSAMINE KINASE"/>
    <property type="match status" value="1"/>
</dbReference>
<sequence length="198" mass="20664">MGAAQGAHTAVYLSVVPGFGAAIVIGGRLFRGAGGIAGELGHVSVRDDGDICVCGCRGCLTIVRRNGPGLVEDIATALGRPLTLDEVISLAAEGDVPVRRWLTDLGRTMAHPLTGFVTMLNPDLLVVDSALGPAAEPLVDGLRDTLERRTTPMVHQGLDVRPGRLTTTAISTGAAVLAAQRYVERLVSGRTPLSPRLR</sequence>